<evidence type="ECO:0000313" key="16">
    <source>
        <dbReference type="EnsemblMetazoa" id="CLYHEMP003986.2"/>
    </source>
</evidence>
<evidence type="ECO:0000256" key="4">
    <source>
        <dbReference type="ARBA" id="ARBA00022692"/>
    </source>
</evidence>
<keyword evidence="2" id="KW-0813">Transport</keyword>
<organism evidence="16 17">
    <name type="scientific">Clytia hemisphaerica</name>
    <dbReference type="NCBI Taxonomy" id="252671"/>
    <lineage>
        <taxon>Eukaryota</taxon>
        <taxon>Metazoa</taxon>
        <taxon>Cnidaria</taxon>
        <taxon>Hydrozoa</taxon>
        <taxon>Hydroidolina</taxon>
        <taxon>Leptothecata</taxon>
        <taxon>Obeliida</taxon>
        <taxon>Clytiidae</taxon>
        <taxon>Clytia</taxon>
    </lineage>
</organism>
<dbReference type="FunFam" id="1.20.120.350:FF:000074">
    <property type="entry name" value="SHaW family of potassium channels"/>
    <property type="match status" value="1"/>
</dbReference>
<keyword evidence="10 13" id="KW-0472">Membrane</keyword>
<evidence type="ECO:0000256" key="3">
    <source>
        <dbReference type="ARBA" id="ARBA00022538"/>
    </source>
</evidence>
<dbReference type="PANTHER" id="PTHR11537:SF113">
    <property type="entry name" value="POTASSIUM VOLTAGE-GATED CHANNEL PROTEIN SHAKER"/>
    <property type="match status" value="1"/>
</dbReference>
<keyword evidence="8 13" id="KW-1133">Transmembrane helix</keyword>
<feature type="domain" description="Ion transport" evidence="14">
    <location>
        <begin position="285"/>
        <end position="534"/>
    </location>
</feature>
<dbReference type="SUPFAM" id="SSF54695">
    <property type="entry name" value="POZ domain"/>
    <property type="match status" value="1"/>
</dbReference>
<dbReference type="Gene3D" id="3.30.710.10">
    <property type="entry name" value="Potassium Channel Kv1.1, Chain A"/>
    <property type="match status" value="1"/>
</dbReference>
<dbReference type="GO" id="GO:0001508">
    <property type="term" value="P:action potential"/>
    <property type="evidence" value="ECO:0007669"/>
    <property type="project" value="TreeGrafter"/>
</dbReference>
<dbReference type="PRINTS" id="PR00169">
    <property type="entry name" value="KCHANNEL"/>
</dbReference>
<dbReference type="PANTHER" id="PTHR11537">
    <property type="entry name" value="VOLTAGE-GATED POTASSIUM CHANNEL"/>
    <property type="match status" value="1"/>
</dbReference>
<keyword evidence="5" id="KW-0631">Potassium channel</keyword>
<dbReference type="RefSeq" id="XP_066923050.1">
    <property type="nucleotide sequence ID" value="XM_067066949.1"/>
</dbReference>
<dbReference type="Gene3D" id="1.20.120.350">
    <property type="entry name" value="Voltage-gated potassium channels. Chain C"/>
    <property type="match status" value="1"/>
</dbReference>
<feature type="domain" description="Potassium channel tetramerisation-type BTB" evidence="15">
    <location>
        <begin position="157"/>
        <end position="244"/>
    </location>
</feature>
<evidence type="ECO:0000259" key="14">
    <source>
        <dbReference type="Pfam" id="PF00520"/>
    </source>
</evidence>
<feature type="region of interest" description="Disordered" evidence="12">
    <location>
        <begin position="543"/>
        <end position="585"/>
    </location>
</feature>
<dbReference type="PRINTS" id="PR01491">
    <property type="entry name" value="KVCHANNEL"/>
</dbReference>
<feature type="transmembrane region" description="Helical" evidence="13">
    <location>
        <begin position="504"/>
        <end position="532"/>
    </location>
</feature>
<accession>A0A7M5TZ01</accession>
<dbReference type="Proteomes" id="UP000594262">
    <property type="component" value="Unplaced"/>
</dbReference>
<dbReference type="InterPro" id="IPR027359">
    <property type="entry name" value="Volt_channel_dom_sf"/>
</dbReference>
<proteinExistence type="predicted"/>
<dbReference type="FunFam" id="1.10.287.70:FF:000002">
    <property type="entry name" value="Potassium voltage-gated channel subfamily a member"/>
    <property type="match status" value="1"/>
</dbReference>
<feature type="compositionally biased region" description="Basic and acidic residues" evidence="12">
    <location>
        <begin position="564"/>
        <end position="577"/>
    </location>
</feature>
<feature type="compositionally biased region" description="Low complexity" evidence="12">
    <location>
        <begin position="1"/>
        <end position="10"/>
    </location>
</feature>
<sequence>MPSMSSLSSMRGGGPSMKRLQKQNTRIAEHINRQRKNSRPLHQPHLTRMSSFEESVRQQSTVDSMKAPTEETDFHIQAYRSSSFEGRTGEEGQPPWSPVVPYKNQLTLPSKERLSASTQDLRNGNMLKYYDGYPQENHKNHNYIETNESLIKEEDLIRINVCGMIYETLRSTLQRFPDTLLGDKSRLDLYYVKSRDFYYFDKNRQAFEAILYYYQTGGILIRPPNIPMPLFAEEVAFFDLGESVFMQLQKEEGYISDQERVLPTNELQRKVWELFEFPDSSQAARILATWSVLVIILSITVFCLETLPQYSVNNNKPLTTAAPSGNVTNGTLSATPSKSEGEMYRQPWFSFELGCIIWFSFEYLVRLLSSPSKWQFAKSFLNTIDLLAILPYFITLSINSENTTPLSVLRVVRLVRVFRIFKLSRHSLGLRILGHTLRASISELGMLIFFLCLGVILFSSAIFYAEQGMNDQFQSIPDAFWYSLVTMTTVGYGDKVPKTLPGKFVGSLCAIVGVLTIALPVPVIVSNFEFFYKRDRMTFERSKYNTPSENQSKRQSPDQSPQSNHKENNINHNHNEDPLLTTTVM</sequence>
<dbReference type="GO" id="GO:0051260">
    <property type="term" value="P:protein homooligomerization"/>
    <property type="evidence" value="ECO:0007669"/>
    <property type="project" value="InterPro"/>
</dbReference>
<comment type="subcellular location">
    <subcellularLocation>
        <location evidence="1">Membrane</location>
        <topology evidence="1">Multi-pass membrane protein</topology>
    </subcellularLocation>
</comment>
<dbReference type="GeneID" id="136810397"/>
<keyword evidence="4 13" id="KW-0812">Transmembrane</keyword>
<evidence type="ECO:0000256" key="6">
    <source>
        <dbReference type="ARBA" id="ARBA00022882"/>
    </source>
</evidence>
<dbReference type="GO" id="GO:0008076">
    <property type="term" value="C:voltage-gated potassium channel complex"/>
    <property type="evidence" value="ECO:0007669"/>
    <property type="project" value="InterPro"/>
</dbReference>
<feature type="region of interest" description="Disordered" evidence="12">
    <location>
        <begin position="1"/>
        <end position="66"/>
    </location>
</feature>
<dbReference type="InterPro" id="IPR003972">
    <property type="entry name" value="K_chnl_volt-dep_Kv1"/>
</dbReference>
<dbReference type="Pfam" id="PF00520">
    <property type="entry name" value="Ion_trans"/>
    <property type="match status" value="1"/>
</dbReference>
<keyword evidence="9" id="KW-0406">Ion transport</keyword>
<dbReference type="AlphaFoldDB" id="A0A7M5TZ01"/>
<evidence type="ECO:0000256" key="1">
    <source>
        <dbReference type="ARBA" id="ARBA00004141"/>
    </source>
</evidence>
<dbReference type="GO" id="GO:0005251">
    <property type="term" value="F:delayed rectifier potassium channel activity"/>
    <property type="evidence" value="ECO:0007669"/>
    <property type="project" value="TreeGrafter"/>
</dbReference>
<evidence type="ECO:0000256" key="13">
    <source>
        <dbReference type="SAM" id="Phobius"/>
    </source>
</evidence>
<dbReference type="InterPro" id="IPR011333">
    <property type="entry name" value="SKP1/BTB/POZ_sf"/>
</dbReference>
<evidence type="ECO:0000256" key="2">
    <source>
        <dbReference type="ARBA" id="ARBA00022448"/>
    </source>
</evidence>
<evidence type="ECO:0000256" key="9">
    <source>
        <dbReference type="ARBA" id="ARBA00023065"/>
    </source>
</evidence>
<reference evidence="16" key="1">
    <citation type="submission" date="2021-01" db="UniProtKB">
        <authorList>
            <consortium name="EnsemblMetazoa"/>
        </authorList>
    </citation>
    <scope>IDENTIFICATION</scope>
</reference>
<dbReference type="InterPro" id="IPR003131">
    <property type="entry name" value="T1-type_BTB"/>
</dbReference>
<feature type="transmembrane region" description="Helical" evidence="13">
    <location>
        <begin position="444"/>
        <end position="465"/>
    </location>
</feature>
<feature type="compositionally biased region" description="Polar residues" evidence="12">
    <location>
        <begin position="48"/>
        <end position="63"/>
    </location>
</feature>
<dbReference type="Gene3D" id="1.10.287.70">
    <property type="match status" value="1"/>
</dbReference>
<evidence type="ECO:0000256" key="12">
    <source>
        <dbReference type="SAM" id="MobiDB-lite"/>
    </source>
</evidence>
<evidence type="ECO:0000256" key="7">
    <source>
        <dbReference type="ARBA" id="ARBA00022958"/>
    </source>
</evidence>
<dbReference type="EnsemblMetazoa" id="CLYHEMT003986.2">
    <property type="protein sequence ID" value="CLYHEMP003986.2"/>
    <property type="gene ID" value="CLYHEMG003986"/>
</dbReference>
<evidence type="ECO:0000256" key="8">
    <source>
        <dbReference type="ARBA" id="ARBA00022989"/>
    </source>
</evidence>
<name>A0A7M5TZ01_9CNID</name>
<keyword evidence="7" id="KW-0630">Potassium</keyword>
<evidence type="ECO:0000256" key="5">
    <source>
        <dbReference type="ARBA" id="ARBA00022826"/>
    </source>
</evidence>
<dbReference type="PRINTS" id="PR01496">
    <property type="entry name" value="SHAKERCHANEL"/>
</dbReference>
<evidence type="ECO:0000256" key="10">
    <source>
        <dbReference type="ARBA" id="ARBA00023136"/>
    </source>
</evidence>
<protein>
    <submittedName>
        <fullName evidence="16">Uncharacterized protein</fullName>
    </submittedName>
</protein>
<keyword evidence="17" id="KW-1185">Reference proteome</keyword>
<dbReference type="InterPro" id="IPR005821">
    <property type="entry name" value="Ion_trans_dom"/>
</dbReference>
<evidence type="ECO:0000259" key="15">
    <source>
        <dbReference type="Pfam" id="PF02214"/>
    </source>
</evidence>
<keyword evidence="3" id="KW-0633">Potassium transport</keyword>
<dbReference type="OrthoDB" id="415460at2759"/>
<feature type="transmembrane region" description="Helical" evidence="13">
    <location>
        <begin position="287"/>
        <end position="307"/>
    </location>
</feature>
<dbReference type="SUPFAM" id="SSF81324">
    <property type="entry name" value="Voltage-gated potassium channels"/>
    <property type="match status" value="1"/>
</dbReference>
<dbReference type="InterPro" id="IPR003968">
    <property type="entry name" value="K_chnl_volt-dep_Kv"/>
</dbReference>
<dbReference type="RefSeq" id="XP_066923051.1">
    <property type="nucleotide sequence ID" value="XM_067066950.1"/>
</dbReference>
<dbReference type="InterPro" id="IPR028325">
    <property type="entry name" value="VG_K_chnl"/>
</dbReference>
<dbReference type="Pfam" id="PF02214">
    <property type="entry name" value="BTB_2"/>
    <property type="match status" value="1"/>
</dbReference>
<keyword evidence="6" id="KW-0851">Voltage-gated channel</keyword>
<keyword evidence="11" id="KW-0407">Ion channel</keyword>
<evidence type="ECO:0000313" key="17">
    <source>
        <dbReference type="Proteomes" id="UP000594262"/>
    </source>
</evidence>
<evidence type="ECO:0000256" key="11">
    <source>
        <dbReference type="ARBA" id="ARBA00023303"/>
    </source>
</evidence>